<reference evidence="1" key="1">
    <citation type="submission" date="2021-06" db="EMBL/GenBank/DDBJ databases">
        <authorList>
            <person name="Hodson N. C."/>
            <person name="Mongue J. A."/>
            <person name="Jaron S. K."/>
        </authorList>
    </citation>
    <scope>NUCLEOTIDE SEQUENCE</scope>
</reference>
<dbReference type="EMBL" id="CAJVCH010260837">
    <property type="protein sequence ID" value="CAG7734000.1"/>
    <property type="molecule type" value="Genomic_DNA"/>
</dbReference>
<proteinExistence type="predicted"/>
<comment type="caution">
    <text evidence="1">The sequence shown here is derived from an EMBL/GenBank/DDBJ whole genome shotgun (WGS) entry which is preliminary data.</text>
</comment>
<sequence>MVLGEIWSKGSPGFKRKAQSLYIKKASYKIFEKMNLVETILKGLLMLTFISISNGQNQTKFPESLSPGVFIRKLNSTRVYESFAAIVYEFELPTYPNNNTLVFDYECSSPKYATNYSCPIFYHLHKIRDELRSTIELQHLRHPESSSDMAFEISSCEKILPHFRSTTITAEKLKKYQQLLRACANGLFLKHPLITRFNQKEPRQSYTDLIKGYIENYYQFLPSEKRQDKSILLNLLTTANALGLTQMLEEAQMWTEVMNDCKTSTVPAHLLNSEKLSWSLNYLRPRLAAKNLTLVLPLDDISSYYKASIADCVMTKTQLLIRILIPVKSVSSDWNLYSVTPVPFVYNDGEDGSQLICTLKNIDHDQINSFETNSKLAYPITACDTKRDIVCHTGEDDLTMHQFKKTCVAEIFGESPSQVRKTCDLHCEPIDSFRSPILFRVAADKFYLAGKPNESIQVRCPNSTKSLSPPKEGSLEIQLPCQCSLTHQNKRFVIQEPCGQNMTILNMKPLHLAPIVSETESEIEPTTPAGTDLNEAEKLKKYQQLLRACANGLFLKHPLITRFNQKEPRQSYTDLIKGYIENYYQFLPSEKRQDKSILLNLLTTANALGLTQMLEEAQMWTEVMNDCKTSTVPAHLLNSEKLSWSLNYLRPRLAAKNLTLVLPLDDISSYYKASIADCVMTKTQLLIRILIPVKSVSSDWNLYSVTPVPFVYNDGEDGSQLICTLKNIDHDQIYSFETKSKLAYPITACDTKRDIVCHTGEDDLTMHQFKKTCVAEIFGESPSQVRKTCDLHCEPIDSFRSPILFRVAADKFYLAGKPNESIQVRCPNSTKSLSPPKEGSLEIQLPCQCSLTHQNKRFVIQEPCGQNMTILNMKPLHLAPIVSETESEIEPTTPAGTDLNEGSFETFVLPKNRFKQYDW</sequence>
<dbReference type="Proteomes" id="UP000708208">
    <property type="component" value="Unassembled WGS sequence"/>
</dbReference>
<accession>A0A8J2P6S1</accession>
<organism evidence="1 2">
    <name type="scientific">Allacma fusca</name>
    <dbReference type="NCBI Taxonomy" id="39272"/>
    <lineage>
        <taxon>Eukaryota</taxon>
        <taxon>Metazoa</taxon>
        <taxon>Ecdysozoa</taxon>
        <taxon>Arthropoda</taxon>
        <taxon>Hexapoda</taxon>
        <taxon>Collembola</taxon>
        <taxon>Symphypleona</taxon>
        <taxon>Sminthuridae</taxon>
        <taxon>Allacma</taxon>
    </lineage>
</organism>
<dbReference type="OrthoDB" id="6777687at2759"/>
<dbReference type="AlphaFoldDB" id="A0A8J2P6S1"/>
<protein>
    <submittedName>
        <fullName evidence="1">Uncharacterized protein</fullName>
    </submittedName>
</protein>
<gene>
    <name evidence="1" type="ORF">AFUS01_LOCUS22412</name>
</gene>
<evidence type="ECO:0000313" key="1">
    <source>
        <dbReference type="EMBL" id="CAG7734000.1"/>
    </source>
</evidence>
<evidence type="ECO:0000313" key="2">
    <source>
        <dbReference type="Proteomes" id="UP000708208"/>
    </source>
</evidence>
<keyword evidence="2" id="KW-1185">Reference proteome</keyword>
<name>A0A8J2P6S1_9HEXA</name>